<evidence type="ECO:0000313" key="3">
    <source>
        <dbReference type="EMBL" id="QMT16677.1"/>
    </source>
</evidence>
<dbReference type="PIRSF" id="PIRSF019083">
    <property type="entry name" value="UCP019083_VanZ"/>
    <property type="match status" value="1"/>
</dbReference>
<dbReference type="Pfam" id="PF04892">
    <property type="entry name" value="VanZ"/>
    <property type="match status" value="1"/>
</dbReference>
<keyword evidence="1" id="KW-0472">Membrane</keyword>
<sequence>MKKQLLAWLWPVLWMILIFSLSHQPAGVSGGISSEIVRWVFEGVASFAPLEFETLHTLFRKSAHFFAYLVLGLLIVRAFRKTGAGLKRAVFGAFVISAVYAMSDEFHQLFIPGRSGEFRDVLIDSSGAAMGLMCYWFFTKSKWQGNKKAETIW</sequence>
<feature type="transmembrane region" description="Helical" evidence="1">
    <location>
        <begin position="58"/>
        <end position="79"/>
    </location>
</feature>
<dbReference type="PANTHER" id="PTHR28008">
    <property type="entry name" value="DOMAIN PROTEIN, PUTATIVE (AFU_ORTHOLOGUE AFUA_3G10980)-RELATED"/>
    <property type="match status" value="1"/>
</dbReference>
<evidence type="ECO:0000313" key="4">
    <source>
        <dbReference type="Proteomes" id="UP000514716"/>
    </source>
</evidence>
<feature type="domain" description="VanZ-like" evidence="2">
    <location>
        <begin position="8"/>
        <end position="138"/>
    </location>
</feature>
<gene>
    <name evidence="3" type="primary">vanZ</name>
    <name evidence="3" type="ORF">H1Q58_11950</name>
</gene>
<feature type="transmembrane region" description="Helical" evidence="1">
    <location>
        <begin position="86"/>
        <end position="102"/>
    </location>
</feature>
<dbReference type="EMBL" id="CP059540">
    <property type="protein sequence ID" value="QMT16677.1"/>
    <property type="molecule type" value="Genomic_DNA"/>
</dbReference>
<proteinExistence type="predicted"/>
<dbReference type="RefSeq" id="WP_182091629.1">
    <property type="nucleotide sequence ID" value="NZ_CP059540.1"/>
</dbReference>
<protein>
    <submittedName>
        <fullName evidence="3">VanZ family protein</fullName>
    </submittedName>
</protein>
<keyword evidence="1" id="KW-1133">Transmembrane helix</keyword>
<dbReference type="NCBIfam" id="NF037970">
    <property type="entry name" value="vanZ_1"/>
    <property type="match status" value="1"/>
</dbReference>
<keyword evidence="1" id="KW-0812">Transmembrane</keyword>
<accession>A0A7D7M9A8</accession>
<dbReference type="AlphaFoldDB" id="A0A7D7M9A8"/>
<evidence type="ECO:0000256" key="1">
    <source>
        <dbReference type="SAM" id="Phobius"/>
    </source>
</evidence>
<organism evidence="3 4">
    <name type="scientific">Planococcus maritimus</name>
    <dbReference type="NCBI Taxonomy" id="192421"/>
    <lineage>
        <taxon>Bacteria</taxon>
        <taxon>Bacillati</taxon>
        <taxon>Bacillota</taxon>
        <taxon>Bacilli</taxon>
        <taxon>Bacillales</taxon>
        <taxon>Caryophanaceae</taxon>
        <taxon>Planococcus</taxon>
    </lineage>
</organism>
<feature type="transmembrane region" description="Helical" evidence="1">
    <location>
        <begin position="122"/>
        <end position="138"/>
    </location>
</feature>
<name>A0A7D7M9A8_PLAMR</name>
<dbReference type="KEGG" id="pdec:H1Q58_11950"/>
<dbReference type="InterPro" id="IPR006976">
    <property type="entry name" value="VanZ-like"/>
</dbReference>
<keyword evidence="4" id="KW-1185">Reference proteome</keyword>
<dbReference type="PANTHER" id="PTHR28008:SF1">
    <property type="entry name" value="DOMAIN PROTEIN, PUTATIVE (AFU_ORTHOLOGUE AFUA_3G10980)-RELATED"/>
    <property type="match status" value="1"/>
</dbReference>
<dbReference type="InterPro" id="IPR016747">
    <property type="entry name" value="Phosphotransbutyrylase"/>
</dbReference>
<reference evidence="3 4" key="1">
    <citation type="submission" date="2020-07" db="EMBL/GenBank/DDBJ databases">
        <title>Screening of a cold-adapted Planococcus bacterium producing protease in traditional shrimp paste and protease identification by genome sequencing.</title>
        <authorList>
            <person name="Gao R."/>
            <person name="Leng W."/>
            <person name="Chu Q."/>
            <person name="Wu X."/>
            <person name="Liu H."/>
            <person name="Li X."/>
        </authorList>
    </citation>
    <scope>NUCLEOTIDE SEQUENCE [LARGE SCALE GENOMIC DNA]</scope>
    <source>
        <strain evidence="3 4">XJ11</strain>
    </source>
</reference>
<evidence type="ECO:0000259" key="2">
    <source>
        <dbReference type="Pfam" id="PF04892"/>
    </source>
</evidence>
<dbReference type="Proteomes" id="UP000514716">
    <property type="component" value="Chromosome"/>
</dbReference>